<accession>A0ABQ4C4S9</accession>
<reference evidence="2 3" key="1">
    <citation type="submission" date="2021-01" db="EMBL/GenBank/DDBJ databases">
        <title>Whole genome shotgun sequence of Asanoa iriomotensis NBRC 100142.</title>
        <authorList>
            <person name="Komaki H."/>
            <person name="Tamura T."/>
        </authorList>
    </citation>
    <scope>NUCLEOTIDE SEQUENCE [LARGE SCALE GENOMIC DNA]</scope>
    <source>
        <strain evidence="2 3">NBRC 100142</strain>
    </source>
</reference>
<protein>
    <recommendedName>
        <fullName evidence="4">Ribosomally synthesized peptide with SipW-like signal peptide</fullName>
    </recommendedName>
</protein>
<dbReference type="EMBL" id="BONC01000021">
    <property type="protein sequence ID" value="GIF57295.1"/>
    <property type="molecule type" value="Genomic_DNA"/>
</dbReference>
<gene>
    <name evidence="2" type="ORF">Air01nite_33900</name>
</gene>
<name>A0ABQ4C4S9_9ACTN</name>
<evidence type="ECO:0000313" key="2">
    <source>
        <dbReference type="EMBL" id="GIF57295.1"/>
    </source>
</evidence>
<feature type="chain" id="PRO_5045473443" description="Ribosomally synthesized peptide with SipW-like signal peptide" evidence="1">
    <location>
        <begin position="28"/>
        <end position="169"/>
    </location>
</feature>
<comment type="caution">
    <text evidence="2">The sequence shown here is derived from an EMBL/GenBank/DDBJ whole genome shotgun (WGS) entry which is preliminary data.</text>
</comment>
<keyword evidence="1" id="KW-0732">Signal</keyword>
<keyword evidence="3" id="KW-1185">Reference proteome</keyword>
<sequence>MQKRSKRILAATLAAAGVLAVSGIAYAVYSTQKTSSAVAAESNAIVELVVTGVPTDTTLWPNQATDVTLTVKNSNDTQLKITKVEPVALTDDDITNIANASRETCRGFLQLTGASGLSDAVPAGTSASPAETDVILPGAIKLLNTATNECQAMKFNTKWKVYAETNYSE</sequence>
<organism evidence="2 3">
    <name type="scientific">Asanoa iriomotensis</name>
    <dbReference type="NCBI Taxonomy" id="234613"/>
    <lineage>
        <taxon>Bacteria</taxon>
        <taxon>Bacillati</taxon>
        <taxon>Actinomycetota</taxon>
        <taxon>Actinomycetes</taxon>
        <taxon>Micromonosporales</taxon>
        <taxon>Micromonosporaceae</taxon>
        <taxon>Asanoa</taxon>
    </lineage>
</organism>
<feature type="signal peptide" evidence="1">
    <location>
        <begin position="1"/>
        <end position="27"/>
    </location>
</feature>
<evidence type="ECO:0008006" key="4">
    <source>
        <dbReference type="Google" id="ProtNLM"/>
    </source>
</evidence>
<dbReference type="RefSeq" id="WP_203703395.1">
    <property type="nucleotide sequence ID" value="NZ_BAAALU010000021.1"/>
</dbReference>
<evidence type="ECO:0000313" key="3">
    <source>
        <dbReference type="Proteomes" id="UP000624325"/>
    </source>
</evidence>
<evidence type="ECO:0000256" key="1">
    <source>
        <dbReference type="SAM" id="SignalP"/>
    </source>
</evidence>
<proteinExistence type="predicted"/>
<dbReference type="Proteomes" id="UP000624325">
    <property type="component" value="Unassembled WGS sequence"/>
</dbReference>